<sequence>MAGETYSELKRINDDLMTKNEDDDRFSTWTECIGYESMNEKVKTEYIESPATALGRAVKSRSRNTDKRTPRKEFPAPSPSLNKNGRPRFNLVKMRGNGRLQIVMVPTDHPGVLVERTPGEGDEVRIRFTNDDDFDR</sequence>
<feature type="compositionally biased region" description="Basic and acidic residues" evidence="1">
    <location>
        <begin position="63"/>
        <end position="74"/>
    </location>
</feature>
<dbReference type="EMBL" id="JBFOLJ010000005">
    <property type="protein sequence ID" value="KAL2535604.1"/>
    <property type="molecule type" value="Genomic_DNA"/>
</dbReference>
<dbReference type="AlphaFoldDB" id="A0ABD1VE28"/>
<evidence type="ECO:0000313" key="3">
    <source>
        <dbReference type="Proteomes" id="UP001604277"/>
    </source>
</evidence>
<evidence type="ECO:0000256" key="1">
    <source>
        <dbReference type="SAM" id="MobiDB-lite"/>
    </source>
</evidence>
<proteinExistence type="predicted"/>
<reference evidence="3" key="1">
    <citation type="submission" date="2024-07" db="EMBL/GenBank/DDBJ databases">
        <title>Two chromosome-level genome assemblies of Korean endemic species Abeliophyllum distichum and Forsythia ovata (Oleaceae).</title>
        <authorList>
            <person name="Jang H."/>
        </authorList>
    </citation>
    <scope>NUCLEOTIDE SEQUENCE [LARGE SCALE GENOMIC DNA]</scope>
</reference>
<name>A0ABD1VE28_9LAMI</name>
<organism evidence="2 3">
    <name type="scientific">Forsythia ovata</name>
    <dbReference type="NCBI Taxonomy" id="205694"/>
    <lineage>
        <taxon>Eukaryota</taxon>
        <taxon>Viridiplantae</taxon>
        <taxon>Streptophyta</taxon>
        <taxon>Embryophyta</taxon>
        <taxon>Tracheophyta</taxon>
        <taxon>Spermatophyta</taxon>
        <taxon>Magnoliopsida</taxon>
        <taxon>eudicotyledons</taxon>
        <taxon>Gunneridae</taxon>
        <taxon>Pentapetalae</taxon>
        <taxon>asterids</taxon>
        <taxon>lamiids</taxon>
        <taxon>Lamiales</taxon>
        <taxon>Oleaceae</taxon>
        <taxon>Forsythieae</taxon>
        <taxon>Forsythia</taxon>
    </lineage>
</organism>
<dbReference type="Proteomes" id="UP001604277">
    <property type="component" value="Unassembled WGS sequence"/>
</dbReference>
<gene>
    <name evidence="2" type="ORF">Fot_16995</name>
</gene>
<evidence type="ECO:0000313" key="2">
    <source>
        <dbReference type="EMBL" id="KAL2535604.1"/>
    </source>
</evidence>
<comment type="caution">
    <text evidence="2">The sequence shown here is derived from an EMBL/GenBank/DDBJ whole genome shotgun (WGS) entry which is preliminary data.</text>
</comment>
<accession>A0ABD1VE28</accession>
<feature type="region of interest" description="Disordered" evidence="1">
    <location>
        <begin position="49"/>
        <end position="88"/>
    </location>
</feature>
<keyword evidence="3" id="KW-1185">Reference proteome</keyword>
<protein>
    <submittedName>
        <fullName evidence="2">Uncharacterized protein</fullName>
    </submittedName>
</protein>